<evidence type="ECO:0000313" key="5">
    <source>
        <dbReference type="EMBL" id="CAE0503290.1"/>
    </source>
</evidence>
<accession>A0A7S3R5U8</accession>
<keyword evidence="2" id="KW-0694">RNA-binding</keyword>
<keyword evidence="3" id="KW-0413">Isomerase</keyword>
<organism evidence="5">
    <name type="scientific">Dunaliella tertiolecta</name>
    <name type="common">Green alga</name>
    <dbReference type="NCBI Taxonomy" id="3047"/>
    <lineage>
        <taxon>Eukaryota</taxon>
        <taxon>Viridiplantae</taxon>
        <taxon>Chlorophyta</taxon>
        <taxon>core chlorophytes</taxon>
        <taxon>Chlorophyceae</taxon>
        <taxon>CS clade</taxon>
        <taxon>Chlamydomonadales</taxon>
        <taxon>Dunaliellaceae</taxon>
        <taxon>Dunaliella</taxon>
    </lineage>
</organism>
<dbReference type="Gene3D" id="3.30.70.580">
    <property type="entry name" value="Pseudouridine synthase I, catalytic domain, N-terminal subdomain"/>
    <property type="match status" value="1"/>
</dbReference>
<dbReference type="PANTHER" id="PTHR47683:SF4">
    <property type="entry name" value="PSEUDOURIDINE SYNTHASE"/>
    <property type="match status" value="1"/>
</dbReference>
<name>A0A7S3R5U8_DUNTE</name>
<sequence>MQDIKTQRLLIMQPKLDDSSWLDNSLQIPVLLQVGRICKRARLRQHFLLKYARRISCFIYNVKSLDAYRQLDVTVVFCSPRGMILSCNNHHLKSLALGSQAEALLSCTLRQTKVCVAPCNRCVVRRPTLLRSKNSGSVEEEDEAEEEVTPGKPVRVERLLANLGYGKRKECQVMVKKRRVQAKGNPLKVGDKVLHADVTLDGEPLDPGFPFTLLLHKPVDYVVTSPEDKNIAGASTIYDLLPYRFASRRPFLSAIGRLDKDTSGLLMMSDDGQLVHRVNSPRKNIWKVYDVTLEDPLEPKQVQTLTRKFASGFTLVGDTSPLLPAKLTMTGDNTARVAVCEGRYHQVRRMFATFGHHVVALHRSQVGGLTLEGLDEGEWRPISLEDLDAVFGGPTSEEVLGTSATRAAPAQTA</sequence>
<dbReference type="Gene3D" id="3.30.70.1560">
    <property type="entry name" value="Alpha-L RNA-binding motif"/>
    <property type="match status" value="1"/>
</dbReference>
<dbReference type="EMBL" id="HBIP01030269">
    <property type="protein sequence ID" value="CAE0503290.1"/>
    <property type="molecule type" value="Transcribed_RNA"/>
</dbReference>
<dbReference type="GO" id="GO:0009982">
    <property type="term" value="F:pseudouridine synthase activity"/>
    <property type="evidence" value="ECO:0007669"/>
    <property type="project" value="InterPro"/>
</dbReference>
<dbReference type="PROSITE" id="PS01149">
    <property type="entry name" value="PSI_RSU"/>
    <property type="match status" value="1"/>
</dbReference>
<dbReference type="SUPFAM" id="SSF55120">
    <property type="entry name" value="Pseudouridine synthase"/>
    <property type="match status" value="1"/>
</dbReference>
<dbReference type="InterPro" id="IPR018496">
    <property type="entry name" value="PsdUridine_synth_RsuA/RluB_CS"/>
</dbReference>
<dbReference type="InterPro" id="IPR000748">
    <property type="entry name" value="PsdUridine_synth_RsuA/RluB/E/F"/>
</dbReference>
<dbReference type="InterPro" id="IPR042092">
    <property type="entry name" value="PsdUridine_s_RsuA/RluB/E/F_cat"/>
</dbReference>
<dbReference type="Gene3D" id="3.10.290.10">
    <property type="entry name" value="RNA-binding S4 domain"/>
    <property type="match status" value="1"/>
</dbReference>
<dbReference type="InterPro" id="IPR020094">
    <property type="entry name" value="TruA/RsuA/RluB/E/F_N"/>
</dbReference>
<evidence type="ECO:0000256" key="2">
    <source>
        <dbReference type="ARBA" id="ARBA00022884"/>
    </source>
</evidence>
<dbReference type="InterPro" id="IPR036986">
    <property type="entry name" value="S4_RNA-bd_sf"/>
</dbReference>
<dbReference type="InterPro" id="IPR006145">
    <property type="entry name" value="PsdUridine_synth_RsuA/RluA"/>
</dbReference>
<feature type="domain" description="Pseudouridine synthase RsuA/RluA-like" evidence="4">
    <location>
        <begin position="213"/>
        <end position="352"/>
    </location>
</feature>
<comment type="similarity">
    <text evidence="1">Belongs to the pseudouridine synthase RsuA family.</text>
</comment>
<proteinExistence type="inferred from homology"/>
<evidence type="ECO:0000259" key="4">
    <source>
        <dbReference type="Pfam" id="PF00849"/>
    </source>
</evidence>
<dbReference type="InterPro" id="IPR020103">
    <property type="entry name" value="PsdUridine_synth_cat_dom_sf"/>
</dbReference>
<evidence type="ECO:0000256" key="1">
    <source>
        <dbReference type="ARBA" id="ARBA00008348"/>
    </source>
</evidence>
<dbReference type="PANTHER" id="PTHR47683">
    <property type="entry name" value="PSEUDOURIDINE SYNTHASE FAMILY PROTEIN-RELATED"/>
    <property type="match status" value="1"/>
</dbReference>
<reference evidence="5" key="1">
    <citation type="submission" date="2021-01" db="EMBL/GenBank/DDBJ databases">
        <authorList>
            <person name="Corre E."/>
            <person name="Pelletier E."/>
            <person name="Niang G."/>
            <person name="Scheremetjew M."/>
            <person name="Finn R."/>
            <person name="Kale V."/>
            <person name="Holt S."/>
            <person name="Cochrane G."/>
            <person name="Meng A."/>
            <person name="Brown T."/>
            <person name="Cohen L."/>
        </authorList>
    </citation>
    <scope>NUCLEOTIDE SEQUENCE</scope>
    <source>
        <strain evidence="5">CCMP1320</strain>
    </source>
</reference>
<dbReference type="GO" id="GO:0006364">
    <property type="term" value="P:rRNA processing"/>
    <property type="evidence" value="ECO:0007669"/>
    <property type="project" value="UniProtKB-ARBA"/>
</dbReference>
<dbReference type="AlphaFoldDB" id="A0A7S3R5U8"/>
<dbReference type="Pfam" id="PF00849">
    <property type="entry name" value="PseudoU_synth_2"/>
    <property type="match status" value="1"/>
</dbReference>
<evidence type="ECO:0000256" key="3">
    <source>
        <dbReference type="ARBA" id="ARBA00023235"/>
    </source>
</evidence>
<protein>
    <recommendedName>
        <fullName evidence="4">Pseudouridine synthase RsuA/RluA-like domain-containing protein</fullName>
    </recommendedName>
</protein>
<gene>
    <name evidence="5" type="ORF">DTER00134_LOCUS18363</name>
</gene>
<dbReference type="GO" id="GO:0003723">
    <property type="term" value="F:RNA binding"/>
    <property type="evidence" value="ECO:0007669"/>
    <property type="project" value="UniProtKB-KW"/>
</dbReference>
<dbReference type="GO" id="GO:0001522">
    <property type="term" value="P:pseudouridine synthesis"/>
    <property type="evidence" value="ECO:0007669"/>
    <property type="project" value="InterPro"/>
</dbReference>
<dbReference type="InterPro" id="IPR050343">
    <property type="entry name" value="RsuA_PseudoU_synthase"/>
</dbReference>
<dbReference type="NCBIfam" id="TIGR00093">
    <property type="entry name" value="pseudouridine synthase"/>
    <property type="match status" value="1"/>
</dbReference>